<dbReference type="AlphaFoldDB" id="A0A8H7ALS9"/>
<keyword evidence="3" id="KW-1185">Reference proteome</keyword>
<dbReference type="OrthoDB" id="1259151at2759"/>
<dbReference type="Proteomes" id="UP000606974">
    <property type="component" value="Unassembled WGS sequence"/>
</dbReference>
<dbReference type="EMBL" id="JAACFV010000069">
    <property type="protein sequence ID" value="KAF7507440.1"/>
    <property type="molecule type" value="Genomic_DNA"/>
</dbReference>
<proteinExistence type="predicted"/>
<feature type="region of interest" description="Disordered" evidence="1">
    <location>
        <begin position="431"/>
        <end position="451"/>
    </location>
</feature>
<gene>
    <name evidence="2" type="ORF">GJ744_010499</name>
</gene>
<sequence>MLLDQLPTEIIHHIASQLLTASSIVNFSLTNRNIHAQISGDDYATFRSFVQRNFPTIRTPPIWKEAACILTTRSRAWDQRAFVAKALIPPTDRLNPLYYGRANGPSIGYAPAIDSYETWDGSRWAQRHEVLVWGAAGRLMMRIKEQHATTWHTHRIGDDHLPQNDILDVRLLRPNQRKARTGEEVIIRRANKQITKLELDHDHHGIQAGTLFDTKSLVAESMDVSHTSKPLLAVCGPECIHVFDGNAHEQIAQPIFTSNTGQDFVYKHRKRCTTFLDSERLAVGIQYLEGHRVAPINVYRITPYGLSSSPEHCLASSSGHILAPGGIRTNTNTIVPLDDVSSLSGRAGDVFLSGWSDGIVRLYDIRAPTHPSIEFLDGVDDGQILSLLPIGHERFLAGSFQNACLKTFDLRMPGAKVYSYLDAGSSPSIVSNPGPITSSREASRSQKQGPVDEAVSRQLNIFLAIRVQCPMRLWQPLPDQQLSSLPRYRGPVYCLSAPSPASPTVYAGVENHVIQLDFISTDDIRKGRQDLSAFGVDLGKGGELEENWIRRRVGGRRVGREMENGDVESQKHFMAQK</sequence>
<name>A0A8H7ALS9_9EURO</name>
<evidence type="ECO:0008006" key="4">
    <source>
        <dbReference type="Google" id="ProtNLM"/>
    </source>
</evidence>
<dbReference type="InterPro" id="IPR036047">
    <property type="entry name" value="F-box-like_dom_sf"/>
</dbReference>
<protein>
    <recommendedName>
        <fullName evidence="4">F-box domain-containing protein</fullName>
    </recommendedName>
</protein>
<comment type="caution">
    <text evidence="2">The sequence shown here is derived from an EMBL/GenBank/DDBJ whole genome shotgun (WGS) entry which is preliminary data.</text>
</comment>
<feature type="compositionally biased region" description="Polar residues" evidence="1">
    <location>
        <begin position="431"/>
        <end position="448"/>
    </location>
</feature>
<dbReference type="SUPFAM" id="SSF81383">
    <property type="entry name" value="F-box domain"/>
    <property type="match status" value="1"/>
</dbReference>
<evidence type="ECO:0000313" key="2">
    <source>
        <dbReference type="EMBL" id="KAF7507440.1"/>
    </source>
</evidence>
<dbReference type="CDD" id="cd09917">
    <property type="entry name" value="F-box_SF"/>
    <property type="match status" value="1"/>
</dbReference>
<accession>A0A8H7ALS9</accession>
<organism evidence="2 3">
    <name type="scientific">Endocarpon pusillum</name>
    <dbReference type="NCBI Taxonomy" id="364733"/>
    <lineage>
        <taxon>Eukaryota</taxon>
        <taxon>Fungi</taxon>
        <taxon>Dikarya</taxon>
        <taxon>Ascomycota</taxon>
        <taxon>Pezizomycotina</taxon>
        <taxon>Eurotiomycetes</taxon>
        <taxon>Chaetothyriomycetidae</taxon>
        <taxon>Verrucariales</taxon>
        <taxon>Verrucariaceae</taxon>
        <taxon>Endocarpon</taxon>
    </lineage>
</organism>
<dbReference type="SUPFAM" id="SSF50978">
    <property type="entry name" value="WD40 repeat-like"/>
    <property type="match status" value="1"/>
</dbReference>
<reference evidence="2" key="1">
    <citation type="submission" date="2020-02" db="EMBL/GenBank/DDBJ databases">
        <authorList>
            <person name="Palmer J.M."/>
        </authorList>
    </citation>
    <scope>NUCLEOTIDE SEQUENCE</scope>
    <source>
        <strain evidence="2">EPUS1.4</strain>
        <tissue evidence="2">Thallus</tissue>
    </source>
</reference>
<evidence type="ECO:0000313" key="3">
    <source>
        <dbReference type="Proteomes" id="UP000606974"/>
    </source>
</evidence>
<evidence type="ECO:0000256" key="1">
    <source>
        <dbReference type="SAM" id="MobiDB-lite"/>
    </source>
</evidence>
<dbReference type="InterPro" id="IPR036322">
    <property type="entry name" value="WD40_repeat_dom_sf"/>
</dbReference>